<evidence type="ECO:0000313" key="1">
    <source>
        <dbReference type="EMBL" id="KRT57607.1"/>
    </source>
</evidence>
<evidence type="ECO:0008006" key="3">
    <source>
        <dbReference type="Google" id="ProtNLM"/>
    </source>
</evidence>
<protein>
    <recommendedName>
        <fullName evidence="3">IS110 family transposase</fullName>
    </recommendedName>
</protein>
<sequence length="52" mass="6036">LDQCNPVLRRFYNRLVAQGKHKKIAITACTRKLIVILNAMVQAPRKWNENMA</sequence>
<organism evidence="1 2">
    <name type="scientific">endosymbiont of Ridgeia piscesae</name>
    <dbReference type="NCBI Taxonomy" id="54398"/>
    <lineage>
        <taxon>Bacteria</taxon>
        <taxon>Pseudomonadati</taxon>
        <taxon>Pseudomonadota</taxon>
        <taxon>Gammaproteobacteria</taxon>
        <taxon>sulfur-oxidizing symbionts</taxon>
    </lineage>
</organism>
<dbReference type="AlphaFoldDB" id="A0A0T5Z3Y1"/>
<evidence type="ECO:0000313" key="2">
    <source>
        <dbReference type="Proteomes" id="UP000051276"/>
    </source>
</evidence>
<reference evidence="1 2" key="1">
    <citation type="submission" date="2015-11" db="EMBL/GenBank/DDBJ databases">
        <title>The genome of Candidatus Endoriftia persephone in Ridgeia piscesae and population structure of the North Eastern Pacific vestimentiferan symbionts.</title>
        <authorList>
            <person name="Perez M."/>
            <person name="Juniper K.S."/>
        </authorList>
    </citation>
    <scope>NUCLEOTIDE SEQUENCE [LARGE SCALE GENOMIC DNA]</scope>
    <source>
        <strain evidence="1">Ind10</strain>
    </source>
</reference>
<comment type="caution">
    <text evidence="1">The sequence shown here is derived from an EMBL/GenBank/DDBJ whole genome shotgun (WGS) entry which is preliminary data.</text>
</comment>
<dbReference type="Proteomes" id="UP000051276">
    <property type="component" value="Unassembled WGS sequence"/>
</dbReference>
<name>A0A0T5Z3Y1_9GAMM</name>
<dbReference type="EMBL" id="LMXI01000512">
    <property type="protein sequence ID" value="KRT57607.1"/>
    <property type="molecule type" value="Genomic_DNA"/>
</dbReference>
<proteinExistence type="predicted"/>
<accession>A0A0T5Z3Y1</accession>
<feature type="non-terminal residue" evidence="1">
    <location>
        <position position="1"/>
    </location>
</feature>
<gene>
    <name evidence="1" type="ORF">Ga0076813_11821</name>
</gene>